<dbReference type="AlphaFoldDB" id="A0AAU8CTP3"/>
<keyword evidence="1" id="KW-0472">Membrane</keyword>
<gene>
    <name evidence="2" type="ORF">ABVK50_06945</name>
</gene>
<evidence type="ECO:0000313" key="2">
    <source>
        <dbReference type="EMBL" id="XCG50216.1"/>
    </source>
</evidence>
<feature type="transmembrane region" description="Helical" evidence="1">
    <location>
        <begin position="58"/>
        <end position="78"/>
    </location>
</feature>
<protein>
    <submittedName>
        <fullName evidence="2">DUF983 domain-containing protein</fullName>
    </submittedName>
</protein>
<organism evidence="2">
    <name type="scientific">Mesorhizobium sp. WSM2240</name>
    <dbReference type="NCBI Taxonomy" id="3228851"/>
    <lineage>
        <taxon>Bacteria</taxon>
        <taxon>Pseudomonadati</taxon>
        <taxon>Pseudomonadota</taxon>
        <taxon>Alphaproteobacteria</taxon>
        <taxon>Hyphomicrobiales</taxon>
        <taxon>Phyllobacteriaceae</taxon>
        <taxon>Mesorhizobium</taxon>
    </lineage>
</organism>
<evidence type="ECO:0000256" key="1">
    <source>
        <dbReference type="SAM" id="Phobius"/>
    </source>
</evidence>
<reference evidence="2" key="1">
    <citation type="submission" date="2024-06" db="EMBL/GenBank/DDBJ databases">
        <title>Mesorhizobium karijinii sp. nov., a symbiont of the iconic Swainsona formosa from arid Australia.</title>
        <authorList>
            <person name="Hill Y.J."/>
            <person name="Watkin E.L.J."/>
            <person name="O'Hara G.W."/>
            <person name="Terpolilli J."/>
            <person name="Tye M.L."/>
            <person name="Kohlmeier M.G."/>
        </authorList>
    </citation>
    <scope>NUCLEOTIDE SEQUENCE</scope>
    <source>
        <strain evidence="2">WSM2240</strain>
    </source>
</reference>
<sequence length="128" mass="13839">MNDDKAIWPPVEPIAAGMKGRCPRCGEGLLFSGFLTVAPRCSNCGLDYSFADAGDGPAVFVILIIGFLVVGLALWMEVSVNPPLWLHFILWIPLTIVLSLAALRIAKGILITLQYSNKAAEGRLEGRE</sequence>
<accession>A0AAU8CTP3</accession>
<dbReference type="RefSeq" id="WP_353642254.1">
    <property type="nucleotide sequence ID" value="NZ_CP159253.1"/>
</dbReference>
<dbReference type="EMBL" id="CP159253">
    <property type="protein sequence ID" value="XCG50216.1"/>
    <property type="molecule type" value="Genomic_DNA"/>
</dbReference>
<keyword evidence="1" id="KW-0812">Transmembrane</keyword>
<keyword evidence="1" id="KW-1133">Transmembrane helix</keyword>
<feature type="transmembrane region" description="Helical" evidence="1">
    <location>
        <begin position="84"/>
        <end position="106"/>
    </location>
</feature>
<proteinExistence type="predicted"/>
<dbReference type="InterPro" id="IPR009325">
    <property type="entry name" value="DUF983"/>
</dbReference>
<name>A0AAU8CTP3_9HYPH</name>
<dbReference type="Pfam" id="PF06170">
    <property type="entry name" value="DUF983"/>
    <property type="match status" value="1"/>
</dbReference>